<organism evidence="5">
    <name type="scientific">hydrothermal vent metagenome</name>
    <dbReference type="NCBI Taxonomy" id="652676"/>
    <lineage>
        <taxon>unclassified sequences</taxon>
        <taxon>metagenomes</taxon>
        <taxon>ecological metagenomes</taxon>
    </lineage>
</organism>
<dbReference type="PANTHER" id="PTHR46109">
    <property type="entry name" value="PROTEIN LIN-28"/>
    <property type="match status" value="1"/>
</dbReference>
<dbReference type="InterPro" id="IPR051373">
    <property type="entry name" value="Lin-28_RNA-binding"/>
</dbReference>
<dbReference type="GO" id="GO:0005737">
    <property type="term" value="C:cytoplasm"/>
    <property type="evidence" value="ECO:0007669"/>
    <property type="project" value="UniProtKB-SubCell"/>
</dbReference>
<keyword evidence="2" id="KW-0963">Cytoplasm</keyword>
<proteinExistence type="predicted"/>
<evidence type="ECO:0000256" key="3">
    <source>
        <dbReference type="SAM" id="MobiDB-lite"/>
    </source>
</evidence>
<feature type="domain" description="CSD" evidence="4">
    <location>
        <begin position="140"/>
        <end position="205"/>
    </location>
</feature>
<dbReference type="AlphaFoldDB" id="A0A3B0R0B3"/>
<dbReference type="GO" id="GO:0005634">
    <property type="term" value="C:nucleus"/>
    <property type="evidence" value="ECO:0007669"/>
    <property type="project" value="TreeGrafter"/>
</dbReference>
<name>A0A3B0R0B3_9ZZZZ</name>
<dbReference type="PRINTS" id="PR00050">
    <property type="entry name" value="COLDSHOCK"/>
</dbReference>
<dbReference type="InterPro" id="IPR011129">
    <property type="entry name" value="CSD"/>
</dbReference>
<evidence type="ECO:0000256" key="1">
    <source>
        <dbReference type="ARBA" id="ARBA00004496"/>
    </source>
</evidence>
<dbReference type="PROSITE" id="PS51857">
    <property type="entry name" value="CSD_2"/>
    <property type="match status" value="2"/>
</dbReference>
<dbReference type="CDD" id="cd04458">
    <property type="entry name" value="CSP_CDS"/>
    <property type="match status" value="2"/>
</dbReference>
<gene>
    <name evidence="5" type="ORF">MNBD_ALPHA04-321</name>
</gene>
<dbReference type="GO" id="GO:0003729">
    <property type="term" value="F:mRNA binding"/>
    <property type="evidence" value="ECO:0007669"/>
    <property type="project" value="TreeGrafter"/>
</dbReference>
<sequence length="211" mass="22832">MASLYAEPARNESDGDTVPAEGDGLHSPKIEPMFASGHVKWFDSHRGFGFIVPIVSDDSEQGLISGNDILVHWTVLEPLGRRDIPENAYVECEYLDAPKGLQATKILTIDLSSCAPDTVDHGPDSARKAMHVVDEDASGFVDAEVKWFNRAKGYGFLIAADIEGDVFVHMETLRNAGVGEVVPGQHLQARITQGDRGNLAVQVALLPQPNS</sequence>
<dbReference type="EMBL" id="UOEF01000002">
    <property type="protein sequence ID" value="VAV86984.1"/>
    <property type="molecule type" value="Genomic_DNA"/>
</dbReference>
<reference evidence="5" key="1">
    <citation type="submission" date="2018-06" db="EMBL/GenBank/DDBJ databases">
        <authorList>
            <person name="Zhirakovskaya E."/>
        </authorList>
    </citation>
    <scope>NUCLEOTIDE SEQUENCE</scope>
</reference>
<evidence type="ECO:0000256" key="2">
    <source>
        <dbReference type="ARBA" id="ARBA00022490"/>
    </source>
</evidence>
<dbReference type="Pfam" id="PF00313">
    <property type="entry name" value="CSD"/>
    <property type="match status" value="2"/>
</dbReference>
<dbReference type="PANTHER" id="PTHR46109:SF1">
    <property type="entry name" value="PROTEIN LIN-28 HOMOLOG"/>
    <property type="match status" value="1"/>
</dbReference>
<dbReference type="Gene3D" id="2.40.50.140">
    <property type="entry name" value="Nucleic acid-binding proteins"/>
    <property type="match status" value="2"/>
</dbReference>
<comment type="subcellular location">
    <subcellularLocation>
        <location evidence="1">Cytoplasm</location>
    </subcellularLocation>
</comment>
<dbReference type="SMART" id="SM00357">
    <property type="entry name" value="CSP"/>
    <property type="match status" value="2"/>
</dbReference>
<protein>
    <submittedName>
        <fullName evidence="5">Cold shock protein of CSP family =&gt; dimer</fullName>
    </submittedName>
</protein>
<dbReference type="InterPro" id="IPR012340">
    <property type="entry name" value="NA-bd_OB-fold"/>
</dbReference>
<dbReference type="GO" id="GO:0031054">
    <property type="term" value="P:pre-miRNA processing"/>
    <property type="evidence" value="ECO:0007669"/>
    <property type="project" value="TreeGrafter"/>
</dbReference>
<accession>A0A3B0R0B3</accession>
<dbReference type="InterPro" id="IPR002059">
    <property type="entry name" value="CSP_DNA-bd"/>
</dbReference>
<dbReference type="SUPFAM" id="SSF50249">
    <property type="entry name" value="Nucleic acid-binding proteins"/>
    <property type="match status" value="2"/>
</dbReference>
<feature type="region of interest" description="Disordered" evidence="3">
    <location>
        <begin position="1"/>
        <end position="29"/>
    </location>
</feature>
<evidence type="ECO:0000313" key="5">
    <source>
        <dbReference type="EMBL" id="VAV86984.1"/>
    </source>
</evidence>
<feature type="domain" description="CSD" evidence="4">
    <location>
        <begin position="34"/>
        <end position="108"/>
    </location>
</feature>
<evidence type="ECO:0000259" key="4">
    <source>
        <dbReference type="PROSITE" id="PS51857"/>
    </source>
</evidence>